<organism evidence="1 2">
    <name type="scientific">Pristionchus mayeri</name>
    <dbReference type="NCBI Taxonomy" id="1317129"/>
    <lineage>
        <taxon>Eukaryota</taxon>
        <taxon>Metazoa</taxon>
        <taxon>Ecdysozoa</taxon>
        <taxon>Nematoda</taxon>
        <taxon>Chromadorea</taxon>
        <taxon>Rhabditida</taxon>
        <taxon>Rhabditina</taxon>
        <taxon>Diplogasteromorpha</taxon>
        <taxon>Diplogasteroidea</taxon>
        <taxon>Neodiplogasteridae</taxon>
        <taxon>Pristionchus</taxon>
    </lineage>
</organism>
<accession>A0AAN5CBK6</accession>
<sequence length="274" mass="31065">EENEKKTDSIVESSVDQLETTHKHLVKTSLKLRKTKKGKRALESEPTLEKSIDTLPTTYPTVDIDELRNQFINEFEPMPEVRNTRPHRRPRLRTTTTLYTTTSAPSTTTIRVIQAKPIRKKILRGTKRFTRRPSLRTTTHTPLRSLDLTTTADVDDLITALQREADAAARQAAQLAAIRASLSEDLSDVDLVSDARGERSPTANNGRYKEVVSQDKVIRRPGSSFVSSFSTKRRRRVVDSAVELTEYAVDLSQSNEPVSYRKIVHRAYGSSYRQ</sequence>
<protein>
    <submittedName>
        <fullName evidence="1">Uncharacterized protein</fullName>
    </submittedName>
</protein>
<reference evidence="2" key="1">
    <citation type="submission" date="2022-10" db="EMBL/GenBank/DDBJ databases">
        <title>Genome assembly of Pristionchus species.</title>
        <authorList>
            <person name="Yoshida K."/>
            <person name="Sommer R.J."/>
        </authorList>
    </citation>
    <scope>NUCLEOTIDE SEQUENCE [LARGE SCALE GENOMIC DNA]</scope>
    <source>
        <strain evidence="2">RS5460</strain>
    </source>
</reference>
<feature type="non-terminal residue" evidence="1">
    <location>
        <position position="274"/>
    </location>
</feature>
<keyword evidence="2" id="KW-1185">Reference proteome</keyword>
<gene>
    <name evidence="1" type="ORF">PMAYCL1PPCAC_06334</name>
</gene>
<proteinExistence type="predicted"/>
<name>A0AAN5CBK6_9BILA</name>
<dbReference type="Proteomes" id="UP001328107">
    <property type="component" value="Unassembled WGS sequence"/>
</dbReference>
<dbReference type="AlphaFoldDB" id="A0AAN5CBK6"/>
<evidence type="ECO:0000313" key="1">
    <source>
        <dbReference type="EMBL" id="GMR36139.1"/>
    </source>
</evidence>
<comment type="caution">
    <text evidence="1">The sequence shown here is derived from an EMBL/GenBank/DDBJ whole genome shotgun (WGS) entry which is preliminary data.</text>
</comment>
<evidence type="ECO:0000313" key="2">
    <source>
        <dbReference type="Proteomes" id="UP001328107"/>
    </source>
</evidence>
<feature type="non-terminal residue" evidence="1">
    <location>
        <position position="1"/>
    </location>
</feature>
<dbReference type="EMBL" id="BTRK01000002">
    <property type="protein sequence ID" value="GMR36139.1"/>
    <property type="molecule type" value="Genomic_DNA"/>
</dbReference>